<dbReference type="Gene3D" id="3.50.30.10">
    <property type="entry name" value="Phosphohistidine domain"/>
    <property type="match status" value="1"/>
</dbReference>
<dbReference type="InterPro" id="IPR036637">
    <property type="entry name" value="Phosphohistidine_dom_sf"/>
</dbReference>
<evidence type="ECO:0000259" key="1">
    <source>
        <dbReference type="Pfam" id="PF00391"/>
    </source>
</evidence>
<dbReference type="Proteomes" id="UP001333996">
    <property type="component" value="Unassembled WGS sequence"/>
</dbReference>
<sequence length="877" mass="95969">MVNLALPVWAAVVLLGAALVAAFLPGRPRAALVQNVGTRSRDDMMNDLVFSMDSPKATLATVGGKGENLIQLTRAGFPVPPGFLISTAAYRKFVQANDLQRQIVALARSGAGTDYEAASADIRGLFERGSMPPEVAAAVQQAHAALRSGVEAPCPVAVRCSECHCSEPECGARGEESPMAVRSSATAEDLPGASFAGQQETFLNIASEQEVLQAVKRCWSSLWTPRALVYRARQEIEPDTVSLAVVVQKMVDASAAGVLFTANPLTGARDEVVIDAAWGLGEAVVSGLVTPDHITADKTTGEVKEMEVADKAFLTAPTAGGTNERAVEADRRGSAVLDAARVAELVRLGRAVEAHYRMPQDIEWCLADGRLWIVQSRPVTTLPPEPVRWDSPVPGAKWMNDLQAAEWATEPLSPLGATTTFAAMVTARQRKFRMQKEPWYVLINSWLYIRADFRILTTVARCMWWVGRLAAGTMDRHRLVRRTWPPRLAVLDSLEKLELANLSDADLHARAVRLLRELGWWWWEVTWGSAVTIMCEQLIGKLGVPHLTDPVVLFRGNDSLLLDAGRALRHAADSGETNAYLARFGHFVESADPLHPTLRESPELLDQYLEMARYSQTGPDERLARSRRERIEAEGHVGALSGMRRRVAHRIIKAGQSNAAHVDDSVFHFQRVLALLRATYLEIGQRLARTGAVEGAEDVFYLKRRELTRPEAQMASRVAHRRELCERHKKLAPPPFIPPRSDPAWGRDRTLRLFSSLMGETVIRRGTQEREGRRVLVGTPGSPGRVRGIARLITGPEDFRRFQPGDVLVAHATTPVWTPLFNIASAAVTEVGGNFSHAAIVAREFGIPLVNGALDATRDIVDGTPVLVDGSAGVVEP</sequence>
<dbReference type="InterPro" id="IPR013815">
    <property type="entry name" value="ATP_grasp_subdomain_1"/>
</dbReference>
<dbReference type="Gene3D" id="3.30.1490.20">
    <property type="entry name" value="ATP-grasp fold, A domain"/>
    <property type="match status" value="1"/>
</dbReference>
<dbReference type="InterPro" id="IPR008279">
    <property type="entry name" value="PEP-util_enz_mobile_dom"/>
</dbReference>
<protein>
    <submittedName>
        <fullName evidence="3">PEP/pyruvate-binding domain-containing protein</fullName>
    </submittedName>
</protein>
<dbReference type="PANTHER" id="PTHR43615">
    <property type="entry name" value="PHOSPHOENOLPYRUVATE SYNTHASE-RELATED"/>
    <property type="match status" value="1"/>
</dbReference>
<comment type="caution">
    <text evidence="3">The sequence shown here is derived from an EMBL/GenBank/DDBJ whole genome shotgun (WGS) entry which is preliminary data.</text>
</comment>
<feature type="domain" description="Pyruvate phosphate dikinase AMP/ATP-binding" evidence="2">
    <location>
        <begin position="173"/>
        <end position="383"/>
    </location>
</feature>
<reference evidence="3" key="1">
    <citation type="submission" date="2024-01" db="EMBL/GenBank/DDBJ databases">
        <title>First draft genome sequence data of TA4-1, the type strain of Gram-positive actinobacterium Streptomyces chiangmaiensis.</title>
        <authorList>
            <person name="Yasawong M."/>
            <person name="Nantapong N."/>
        </authorList>
    </citation>
    <scope>NUCLEOTIDE SEQUENCE</scope>
    <source>
        <strain evidence="3">TA4-1</strain>
    </source>
</reference>
<dbReference type="Gene3D" id="3.30.470.20">
    <property type="entry name" value="ATP-grasp fold, B domain"/>
    <property type="match status" value="1"/>
</dbReference>
<name>A0ABU7FXV0_9ACTN</name>
<feature type="domain" description="PEP-utilising enzyme mobile" evidence="1">
    <location>
        <begin position="802"/>
        <end position="873"/>
    </location>
</feature>
<evidence type="ECO:0000313" key="3">
    <source>
        <dbReference type="EMBL" id="MED7828393.1"/>
    </source>
</evidence>
<evidence type="ECO:0000313" key="4">
    <source>
        <dbReference type="Proteomes" id="UP001333996"/>
    </source>
</evidence>
<accession>A0ABU7FXV0</accession>
<organism evidence="3 4">
    <name type="scientific">Streptomyces chiangmaiensis</name>
    <dbReference type="NCBI Taxonomy" id="766497"/>
    <lineage>
        <taxon>Bacteria</taxon>
        <taxon>Bacillati</taxon>
        <taxon>Actinomycetota</taxon>
        <taxon>Actinomycetes</taxon>
        <taxon>Kitasatosporales</taxon>
        <taxon>Streptomycetaceae</taxon>
        <taxon>Streptomyces</taxon>
    </lineage>
</organism>
<dbReference type="SUPFAM" id="SSF56059">
    <property type="entry name" value="Glutathione synthetase ATP-binding domain-like"/>
    <property type="match status" value="1"/>
</dbReference>
<dbReference type="RefSeq" id="WP_329512736.1">
    <property type="nucleotide sequence ID" value="NZ_BAAAYZ010000132.1"/>
</dbReference>
<dbReference type="Pfam" id="PF01326">
    <property type="entry name" value="PPDK_N"/>
    <property type="match status" value="2"/>
</dbReference>
<keyword evidence="4" id="KW-1185">Reference proteome</keyword>
<dbReference type="PANTHER" id="PTHR43615:SF1">
    <property type="entry name" value="PPDK_N DOMAIN-CONTAINING PROTEIN"/>
    <property type="match status" value="1"/>
</dbReference>
<gene>
    <name evidence="3" type="ORF">VXC91_42675</name>
</gene>
<dbReference type="SUPFAM" id="SSF52009">
    <property type="entry name" value="Phosphohistidine domain"/>
    <property type="match status" value="1"/>
</dbReference>
<dbReference type="InterPro" id="IPR002192">
    <property type="entry name" value="PPDK_AMP/ATP-bd"/>
</dbReference>
<proteinExistence type="predicted"/>
<evidence type="ECO:0000259" key="2">
    <source>
        <dbReference type="Pfam" id="PF01326"/>
    </source>
</evidence>
<dbReference type="EMBL" id="JAYWVC010000372">
    <property type="protein sequence ID" value="MED7828393.1"/>
    <property type="molecule type" value="Genomic_DNA"/>
</dbReference>
<feature type="domain" description="Pyruvate phosphate dikinase AMP/ATP-binding" evidence="2">
    <location>
        <begin position="61"/>
        <end position="161"/>
    </location>
</feature>
<dbReference type="InterPro" id="IPR051549">
    <property type="entry name" value="PEP_Utilizing_Enz"/>
</dbReference>
<dbReference type="Pfam" id="PF00391">
    <property type="entry name" value="PEP-utilizers"/>
    <property type="match status" value="1"/>
</dbReference>